<evidence type="ECO:0000259" key="11">
    <source>
        <dbReference type="Pfam" id="PF25967"/>
    </source>
</evidence>
<dbReference type="Gene3D" id="2.40.50.100">
    <property type="match status" value="1"/>
</dbReference>
<dbReference type="InterPro" id="IPR006143">
    <property type="entry name" value="RND_pump_MFP"/>
</dbReference>
<dbReference type="RefSeq" id="WP_212711547.1">
    <property type="nucleotide sequence ID" value="NZ_BAAAFW010000014.1"/>
</dbReference>
<feature type="domain" description="Multidrug resistance protein MdtA-like barrel-sandwich hybrid" evidence="9">
    <location>
        <begin position="79"/>
        <end position="221"/>
    </location>
</feature>
<keyword evidence="4" id="KW-1003">Cell membrane</keyword>
<name>A0ABW1VQ17_9GAMM</name>
<dbReference type="InterPro" id="IPR058625">
    <property type="entry name" value="MdtA-like_BSH"/>
</dbReference>
<feature type="transmembrane region" description="Helical" evidence="7">
    <location>
        <begin position="12"/>
        <end position="34"/>
    </location>
</feature>
<keyword evidence="6 7" id="KW-0472">Membrane</keyword>
<evidence type="ECO:0000259" key="9">
    <source>
        <dbReference type="Pfam" id="PF25917"/>
    </source>
</evidence>
<dbReference type="Gene3D" id="1.10.287.470">
    <property type="entry name" value="Helix hairpin bin"/>
    <property type="match status" value="1"/>
</dbReference>
<dbReference type="Pfam" id="PF25876">
    <property type="entry name" value="HH_MFP_RND"/>
    <property type="match status" value="1"/>
</dbReference>
<feature type="domain" description="Multidrug resistance protein MdtA-like beta-barrel" evidence="10">
    <location>
        <begin position="226"/>
        <end position="308"/>
    </location>
</feature>
<keyword evidence="5" id="KW-0997">Cell inner membrane</keyword>
<dbReference type="InterPro" id="IPR058627">
    <property type="entry name" value="MdtA-like_C"/>
</dbReference>
<gene>
    <name evidence="12" type="ORF">ACFP73_11850</name>
</gene>
<dbReference type="Pfam" id="PF25967">
    <property type="entry name" value="RND-MFP_C"/>
    <property type="match status" value="1"/>
</dbReference>
<evidence type="ECO:0000259" key="10">
    <source>
        <dbReference type="Pfam" id="PF25944"/>
    </source>
</evidence>
<dbReference type="Pfam" id="PF25944">
    <property type="entry name" value="Beta-barrel_RND"/>
    <property type="match status" value="1"/>
</dbReference>
<keyword evidence="13" id="KW-1185">Reference proteome</keyword>
<accession>A0ABW1VQ17</accession>
<dbReference type="InterPro" id="IPR058624">
    <property type="entry name" value="MdtA-like_HH"/>
</dbReference>
<dbReference type="Gene3D" id="2.40.420.20">
    <property type="match status" value="1"/>
</dbReference>
<feature type="domain" description="Multidrug resistance protein MdtA-like C-terminal permuted SH3" evidence="11">
    <location>
        <begin position="313"/>
        <end position="374"/>
    </location>
</feature>
<evidence type="ECO:0000256" key="2">
    <source>
        <dbReference type="ARBA" id="ARBA00009477"/>
    </source>
</evidence>
<comment type="similarity">
    <text evidence="2">Belongs to the membrane fusion protein (MFP) (TC 8.A.1) family.</text>
</comment>
<comment type="subcellular location">
    <subcellularLocation>
        <location evidence="1">Cell membrane</location>
    </subcellularLocation>
</comment>
<dbReference type="Gene3D" id="2.40.30.170">
    <property type="match status" value="1"/>
</dbReference>
<dbReference type="Proteomes" id="UP001596215">
    <property type="component" value="Unassembled WGS sequence"/>
</dbReference>
<dbReference type="Pfam" id="PF25917">
    <property type="entry name" value="BSH_RND"/>
    <property type="match status" value="1"/>
</dbReference>
<dbReference type="NCBIfam" id="TIGR01730">
    <property type="entry name" value="RND_mfp"/>
    <property type="match status" value="1"/>
</dbReference>
<evidence type="ECO:0000313" key="13">
    <source>
        <dbReference type="Proteomes" id="UP001596215"/>
    </source>
</evidence>
<sequence>MTNNISKPVRHHWLRWLLLLLLCVVIGGVVWRVWFSAGGGAGPGGHGFGGPTLVNAGQAGEADVPVYLSAPGTVIPNASVTVTSRVEGQLDKVFFTEGQRVSAGQLLAQIDDRGYRATLAQYQGALAQNQALLTNARLTLARYRKLFAEDSLSRQDLESQQATVGQYSGAVQEDQAQIDSAKVNIGYARITAPVSGRVGLRLVDPGNMIQSASTTGIVTITQMQPAAVTFSVPQSNIPRLVEKLHHDQPLPATAFDQNDTTPLAQGEVRFMSNSIDTSTGSIELKATFPNQDETLYANQFVNLRLQTDILKHATVVPAQAVQLSSDGSFVFVINADNTVTRTAVTPGPAYGSDQQVVLNGVKPGDRLVTDGIDRLTTGARVSIANDPANTAADSHGQPQAGN</sequence>
<evidence type="ECO:0000256" key="5">
    <source>
        <dbReference type="ARBA" id="ARBA00022519"/>
    </source>
</evidence>
<dbReference type="PANTHER" id="PTHR30469">
    <property type="entry name" value="MULTIDRUG RESISTANCE PROTEIN MDTA"/>
    <property type="match status" value="1"/>
</dbReference>
<feature type="domain" description="Multidrug resistance protein MdtA-like alpha-helical hairpin" evidence="8">
    <location>
        <begin position="118"/>
        <end position="188"/>
    </location>
</feature>
<dbReference type="SUPFAM" id="SSF111369">
    <property type="entry name" value="HlyD-like secretion proteins"/>
    <property type="match status" value="1"/>
</dbReference>
<proteinExistence type="inferred from homology"/>
<evidence type="ECO:0000259" key="8">
    <source>
        <dbReference type="Pfam" id="PF25876"/>
    </source>
</evidence>
<reference evidence="13" key="1">
    <citation type="journal article" date="2019" name="Int. J. Syst. Evol. Microbiol.">
        <title>The Global Catalogue of Microorganisms (GCM) 10K type strain sequencing project: providing services to taxonomists for standard genome sequencing and annotation.</title>
        <authorList>
            <consortium name="The Broad Institute Genomics Platform"/>
            <consortium name="The Broad Institute Genome Sequencing Center for Infectious Disease"/>
            <person name="Wu L."/>
            <person name="Ma J."/>
        </authorList>
    </citation>
    <scope>NUCLEOTIDE SEQUENCE [LARGE SCALE GENOMIC DNA]</scope>
    <source>
        <strain evidence="13">CGMCC 4.1530</strain>
    </source>
</reference>
<keyword evidence="3" id="KW-0813">Transport</keyword>
<comment type="caution">
    <text evidence="12">The sequence shown here is derived from an EMBL/GenBank/DDBJ whole genome shotgun (WGS) entry which is preliminary data.</text>
</comment>
<dbReference type="InterPro" id="IPR058626">
    <property type="entry name" value="MdtA-like_b-barrel"/>
</dbReference>
<dbReference type="PANTHER" id="PTHR30469:SF12">
    <property type="entry name" value="MULTIDRUG RESISTANCE PROTEIN MDTA"/>
    <property type="match status" value="1"/>
</dbReference>
<evidence type="ECO:0000256" key="3">
    <source>
        <dbReference type="ARBA" id="ARBA00022448"/>
    </source>
</evidence>
<dbReference type="EMBL" id="JBHSUC010000015">
    <property type="protein sequence ID" value="MFC6362780.1"/>
    <property type="molecule type" value="Genomic_DNA"/>
</dbReference>
<keyword evidence="7" id="KW-1133">Transmembrane helix</keyword>
<evidence type="ECO:0000256" key="4">
    <source>
        <dbReference type="ARBA" id="ARBA00022475"/>
    </source>
</evidence>
<protein>
    <submittedName>
        <fullName evidence="12">Efflux RND transporter periplasmic adaptor subunit</fullName>
    </submittedName>
</protein>
<evidence type="ECO:0000256" key="1">
    <source>
        <dbReference type="ARBA" id="ARBA00004236"/>
    </source>
</evidence>
<organism evidence="12 13">
    <name type="scientific">Tatumella punctata</name>
    <dbReference type="NCBI Taxonomy" id="399969"/>
    <lineage>
        <taxon>Bacteria</taxon>
        <taxon>Pseudomonadati</taxon>
        <taxon>Pseudomonadota</taxon>
        <taxon>Gammaproteobacteria</taxon>
        <taxon>Enterobacterales</taxon>
        <taxon>Erwiniaceae</taxon>
        <taxon>Tatumella</taxon>
    </lineage>
</organism>
<keyword evidence="7" id="KW-0812">Transmembrane</keyword>
<evidence type="ECO:0000256" key="7">
    <source>
        <dbReference type="SAM" id="Phobius"/>
    </source>
</evidence>
<evidence type="ECO:0000313" key="12">
    <source>
        <dbReference type="EMBL" id="MFC6362780.1"/>
    </source>
</evidence>
<evidence type="ECO:0000256" key="6">
    <source>
        <dbReference type="ARBA" id="ARBA00023136"/>
    </source>
</evidence>